<keyword evidence="1" id="KW-0175">Coiled coil</keyword>
<organism evidence="2 3">
    <name type="scientific">Leucothrix arctica</name>
    <dbReference type="NCBI Taxonomy" id="1481894"/>
    <lineage>
        <taxon>Bacteria</taxon>
        <taxon>Pseudomonadati</taxon>
        <taxon>Pseudomonadota</taxon>
        <taxon>Gammaproteobacteria</taxon>
        <taxon>Thiotrichales</taxon>
        <taxon>Thiotrichaceae</taxon>
        <taxon>Leucothrix</taxon>
    </lineage>
</organism>
<protein>
    <submittedName>
        <fullName evidence="2">Coiled coil domain-containing protein</fullName>
    </submittedName>
</protein>
<dbReference type="RefSeq" id="WP_109822228.1">
    <property type="nucleotide sequence ID" value="NZ_QGKL01000012.1"/>
</dbReference>
<proteinExistence type="predicted"/>
<keyword evidence="3" id="KW-1185">Reference proteome</keyword>
<dbReference type="Proteomes" id="UP000245506">
    <property type="component" value="Unassembled WGS sequence"/>
</dbReference>
<reference evidence="2 3" key="1">
    <citation type="submission" date="2018-05" db="EMBL/GenBank/DDBJ databases">
        <title>Leucothrix arctica sp. nov., isolated from Arctic seawater.</title>
        <authorList>
            <person name="Choi A."/>
            <person name="Baek K."/>
        </authorList>
    </citation>
    <scope>NUCLEOTIDE SEQUENCE [LARGE SCALE GENOMIC DNA]</scope>
    <source>
        <strain evidence="2 3">IMCC9719</strain>
    </source>
</reference>
<dbReference type="EMBL" id="QGKL01000012">
    <property type="protein sequence ID" value="PWQ98387.1"/>
    <property type="molecule type" value="Genomic_DNA"/>
</dbReference>
<evidence type="ECO:0000313" key="2">
    <source>
        <dbReference type="EMBL" id="PWQ98387.1"/>
    </source>
</evidence>
<dbReference type="OrthoDB" id="9813316at2"/>
<sequence>MDTQDKHVEKMQAKLDQVDAKIDLWQAKAKEASADSQIEYEKKVEELKSERNEAAEWLDKVADASDDAWDSIKDGFEDAYEKIKKALS</sequence>
<accession>A0A317CJI7</accession>
<comment type="caution">
    <text evidence="2">The sequence shown here is derived from an EMBL/GenBank/DDBJ whole genome shotgun (WGS) entry which is preliminary data.</text>
</comment>
<name>A0A317CJI7_9GAMM</name>
<evidence type="ECO:0000313" key="3">
    <source>
        <dbReference type="Proteomes" id="UP000245506"/>
    </source>
</evidence>
<dbReference type="AlphaFoldDB" id="A0A317CJI7"/>
<evidence type="ECO:0000256" key="1">
    <source>
        <dbReference type="SAM" id="Coils"/>
    </source>
</evidence>
<feature type="coiled-coil region" evidence="1">
    <location>
        <begin position="8"/>
        <end position="67"/>
    </location>
</feature>
<gene>
    <name evidence="2" type="ORF">DKT75_04470</name>
</gene>